<keyword evidence="3" id="KW-1185">Reference proteome</keyword>
<gene>
    <name evidence="2" type="ORF">ACFQE0_04930</name>
</gene>
<evidence type="ECO:0000256" key="1">
    <source>
        <dbReference type="SAM" id="MobiDB-lite"/>
    </source>
</evidence>
<evidence type="ECO:0000313" key="2">
    <source>
        <dbReference type="EMBL" id="MFC6789031.1"/>
    </source>
</evidence>
<feature type="region of interest" description="Disordered" evidence="1">
    <location>
        <begin position="47"/>
        <end position="139"/>
    </location>
</feature>
<feature type="compositionally biased region" description="Basic and acidic residues" evidence="1">
    <location>
        <begin position="156"/>
        <end position="167"/>
    </location>
</feature>
<comment type="caution">
    <text evidence="2">The sequence shown here is derived from an EMBL/GenBank/DDBJ whole genome shotgun (WGS) entry which is preliminary data.</text>
</comment>
<proteinExistence type="predicted"/>
<feature type="region of interest" description="Disordered" evidence="1">
    <location>
        <begin position="148"/>
        <end position="167"/>
    </location>
</feature>
<dbReference type="RefSeq" id="WP_378967638.1">
    <property type="nucleotide sequence ID" value="NZ_JBHSWN010000001.1"/>
</dbReference>
<protein>
    <submittedName>
        <fullName evidence="2">TIGR02300 family protein</fullName>
    </submittedName>
</protein>
<organism evidence="2 3">
    <name type="scientific">Methylobacterium komagatae</name>
    <dbReference type="NCBI Taxonomy" id="374425"/>
    <lineage>
        <taxon>Bacteria</taxon>
        <taxon>Pseudomonadati</taxon>
        <taxon>Pseudomonadota</taxon>
        <taxon>Alphaproteobacteria</taxon>
        <taxon>Hyphomicrobiales</taxon>
        <taxon>Methylobacteriaceae</taxon>
        <taxon>Methylobacterium</taxon>
    </lineage>
</organism>
<reference evidence="3" key="1">
    <citation type="journal article" date="2019" name="Int. J. Syst. Evol. Microbiol.">
        <title>The Global Catalogue of Microorganisms (GCM) 10K type strain sequencing project: providing services to taxonomists for standard genome sequencing and annotation.</title>
        <authorList>
            <consortium name="The Broad Institute Genomics Platform"/>
            <consortium name="The Broad Institute Genome Sequencing Center for Infectious Disease"/>
            <person name="Wu L."/>
            <person name="Ma J."/>
        </authorList>
    </citation>
    <scope>NUCLEOTIDE SEQUENCE [LARGE SCALE GENOMIC DNA]</scope>
    <source>
        <strain evidence="3">CCUG 48316</strain>
    </source>
</reference>
<evidence type="ECO:0000313" key="3">
    <source>
        <dbReference type="Proteomes" id="UP001596292"/>
    </source>
</evidence>
<name>A0ABW2BGE8_9HYPH</name>
<accession>A0ABW2BGE8</accession>
<dbReference type="EMBL" id="JBHSWN010000001">
    <property type="protein sequence ID" value="MFC6789031.1"/>
    <property type="molecule type" value="Genomic_DNA"/>
</dbReference>
<feature type="compositionally biased region" description="Polar residues" evidence="1">
    <location>
        <begin position="93"/>
        <end position="115"/>
    </location>
</feature>
<sequence>MPRPELGNKLTCPTTGRKFYDLGRSPVISPYSGEIVPIAAAVTSRGRYAAPVAARREEPADEEDEQEGPGSSPWMRSRTTARTRIPMRRAMTPLSSMTRATKTPRPTTSVSWSTTRTKRAPPGSSMSMRTRNPEPGDRDAFLRHVHGVLPGAGNRSARETGRSHVPA</sequence>
<dbReference type="InterPro" id="IPR012644">
    <property type="entry name" value="CHP02300_FYDLN_acid"/>
</dbReference>
<dbReference type="Proteomes" id="UP001596292">
    <property type="component" value="Unassembled WGS sequence"/>
</dbReference>
<dbReference type="Pfam" id="PF09538">
    <property type="entry name" value="FYDLN_acid"/>
    <property type="match status" value="1"/>
</dbReference>
<dbReference type="NCBIfam" id="TIGR02300">
    <property type="entry name" value="FYDLN_acid"/>
    <property type="match status" value="1"/>
</dbReference>